<dbReference type="AlphaFoldDB" id="A0A9Q0KL95"/>
<dbReference type="SMART" id="SM00499">
    <property type="entry name" value="AAI"/>
    <property type="match status" value="1"/>
</dbReference>
<dbReference type="InterPro" id="IPR043325">
    <property type="entry name" value="LTSS"/>
</dbReference>
<reference evidence="7" key="1">
    <citation type="journal article" date="2023" name="Plant J.">
        <title>The genome of the king protea, Protea cynaroides.</title>
        <authorList>
            <person name="Chang J."/>
            <person name="Duong T.A."/>
            <person name="Schoeman C."/>
            <person name="Ma X."/>
            <person name="Roodt D."/>
            <person name="Barker N."/>
            <person name="Li Z."/>
            <person name="Van de Peer Y."/>
            <person name="Mizrachi E."/>
        </authorList>
    </citation>
    <scope>NUCLEOTIDE SEQUENCE</scope>
    <source>
        <tissue evidence="7">Young leaves</tissue>
    </source>
</reference>
<evidence type="ECO:0000256" key="2">
    <source>
        <dbReference type="ARBA" id="ARBA00022729"/>
    </source>
</evidence>
<protein>
    <recommendedName>
        <fullName evidence="6">Bifunctional inhibitor/plant lipid transfer protein/seed storage helical domain-containing protein</fullName>
    </recommendedName>
</protein>
<keyword evidence="2 5" id="KW-0732">Signal</keyword>
<feature type="signal peptide" evidence="5">
    <location>
        <begin position="1"/>
        <end position="25"/>
    </location>
</feature>
<keyword evidence="8" id="KW-1185">Reference proteome</keyword>
<sequence>MMKNKSLFFSTLLLFSIFQTEPIRSASVEQDCENEFTKLSPCLTYATGKAVSPSVECCNAVSDIKNKNPVCLCYIIQQTHEGQASLKQMGVQEAKLIQLSTTCKLTNAKISDCPKLLKLSPGSADVAIFTNSSAAATSISTAKVSPPASHDSKSNGFKSGQVAGPTAIIVAAVTVFISVFPTGLSSLV</sequence>
<proteinExistence type="inferred from homology"/>
<evidence type="ECO:0000313" key="8">
    <source>
        <dbReference type="Proteomes" id="UP001141806"/>
    </source>
</evidence>
<name>A0A9Q0KL95_9MAGN</name>
<comment type="similarity">
    <text evidence="1">Belongs to the plant LTP family.</text>
</comment>
<accession>A0A9Q0KL95</accession>
<keyword evidence="3" id="KW-1015">Disulfide bond</keyword>
<dbReference type="Gene3D" id="1.10.110.10">
    <property type="entry name" value="Plant lipid-transfer and hydrophobic proteins"/>
    <property type="match status" value="1"/>
</dbReference>
<dbReference type="Pfam" id="PF14368">
    <property type="entry name" value="LTP_2"/>
    <property type="match status" value="1"/>
</dbReference>
<dbReference type="PANTHER" id="PTHR33044">
    <property type="entry name" value="BIFUNCTIONAL INHIBITOR/LIPID-TRANSFER PROTEIN/SEED STORAGE 2S ALBUMIN SUPERFAMILY PROTEIN-RELATED"/>
    <property type="match status" value="1"/>
</dbReference>
<evidence type="ECO:0000256" key="5">
    <source>
        <dbReference type="SAM" id="SignalP"/>
    </source>
</evidence>
<feature type="domain" description="Bifunctional inhibitor/plant lipid transfer protein/seed storage helical" evidence="6">
    <location>
        <begin position="32"/>
        <end position="113"/>
    </location>
</feature>
<dbReference type="InterPro" id="IPR036312">
    <property type="entry name" value="Bifun_inhib/LTP/seed_sf"/>
</dbReference>
<dbReference type="OrthoDB" id="1882492at2759"/>
<dbReference type="SUPFAM" id="SSF47699">
    <property type="entry name" value="Bifunctional inhibitor/lipid-transfer protein/seed storage 2S albumin"/>
    <property type="match status" value="1"/>
</dbReference>
<evidence type="ECO:0000256" key="4">
    <source>
        <dbReference type="ARBA" id="ARBA00023180"/>
    </source>
</evidence>
<gene>
    <name evidence="7" type="ORF">NE237_005704</name>
</gene>
<comment type="caution">
    <text evidence="7">The sequence shown here is derived from an EMBL/GenBank/DDBJ whole genome shotgun (WGS) entry which is preliminary data.</text>
</comment>
<dbReference type="InterPro" id="IPR016140">
    <property type="entry name" value="Bifunc_inhib/LTP/seed_store"/>
</dbReference>
<dbReference type="Proteomes" id="UP001141806">
    <property type="component" value="Unassembled WGS sequence"/>
</dbReference>
<keyword evidence="4" id="KW-0325">Glycoprotein</keyword>
<organism evidence="7 8">
    <name type="scientific">Protea cynaroides</name>
    <dbReference type="NCBI Taxonomy" id="273540"/>
    <lineage>
        <taxon>Eukaryota</taxon>
        <taxon>Viridiplantae</taxon>
        <taxon>Streptophyta</taxon>
        <taxon>Embryophyta</taxon>
        <taxon>Tracheophyta</taxon>
        <taxon>Spermatophyta</taxon>
        <taxon>Magnoliopsida</taxon>
        <taxon>Proteales</taxon>
        <taxon>Proteaceae</taxon>
        <taxon>Protea</taxon>
    </lineage>
</organism>
<evidence type="ECO:0000313" key="7">
    <source>
        <dbReference type="EMBL" id="KAJ4972530.1"/>
    </source>
</evidence>
<dbReference type="EMBL" id="JAMYWD010000004">
    <property type="protein sequence ID" value="KAJ4972530.1"/>
    <property type="molecule type" value="Genomic_DNA"/>
</dbReference>
<feature type="chain" id="PRO_5040510100" description="Bifunctional inhibitor/plant lipid transfer protein/seed storage helical domain-containing protein" evidence="5">
    <location>
        <begin position="26"/>
        <end position="188"/>
    </location>
</feature>
<evidence type="ECO:0000256" key="1">
    <source>
        <dbReference type="ARBA" id="ARBA00009748"/>
    </source>
</evidence>
<dbReference type="CDD" id="cd00010">
    <property type="entry name" value="AAI_LTSS"/>
    <property type="match status" value="1"/>
</dbReference>
<evidence type="ECO:0000259" key="6">
    <source>
        <dbReference type="SMART" id="SM00499"/>
    </source>
</evidence>
<evidence type="ECO:0000256" key="3">
    <source>
        <dbReference type="ARBA" id="ARBA00023157"/>
    </source>
</evidence>